<dbReference type="GeneID" id="5885354"/>
<proteinExistence type="predicted"/>
<keyword evidence="1" id="KW-0732">Signal</keyword>
<evidence type="ECO:0000256" key="1">
    <source>
        <dbReference type="SAM" id="SignalP"/>
    </source>
</evidence>
<accession>B0EPZ1</accession>
<dbReference type="OMA" id="CEDECII"/>
<evidence type="ECO:0000313" key="2">
    <source>
        <dbReference type="EMBL" id="EDR23403.1"/>
    </source>
</evidence>
<gene>
    <name evidence="2" type="ORF">EDI_063010</name>
</gene>
<dbReference type="OrthoDB" id="26294at2759"/>
<dbReference type="AlphaFoldDB" id="B0EPZ1"/>
<organism evidence="3">
    <name type="scientific">Entamoeba dispar (strain ATCC PRA-260 / SAW760)</name>
    <dbReference type="NCBI Taxonomy" id="370354"/>
    <lineage>
        <taxon>Eukaryota</taxon>
        <taxon>Amoebozoa</taxon>
        <taxon>Evosea</taxon>
        <taxon>Archamoebae</taxon>
        <taxon>Mastigamoebida</taxon>
        <taxon>Entamoebidae</taxon>
        <taxon>Entamoeba</taxon>
    </lineage>
</organism>
<sequence length="236" mass="26820">MFILLVALTISVTTAENIYSVSYADGKLSNIDVYEDKKCYKISASTSQKYVYVVATESSAAKIEQYTYLVKDCGDADIQPEDLPITAKKDINTSSTKRYYLYNEEPDNMKTECSLITNNEYEDDKCTIKISELVSYTCNIPKNNECQRYSKTNFYYKTQNKVGYYGTFDFLDENCTQEANFGTSMIKCGMCSPTLVPSDKNKPIIYSIHQCEDECIIDGSVSTIVSFIIIVLFFLF</sequence>
<dbReference type="KEGG" id="edi:EDI_063010"/>
<dbReference type="eggNOG" id="ENOG502R90K">
    <property type="taxonomic scope" value="Eukaryota"/>
</dbReference>
<dbReference type="RefSeq" id="XP_001740193.1">
    <property type="nucleotide sequence ID" value="XM_001740141.1"/>
</dbReference>
<reference evidence="3" key="1">
    <citation type="submission" date="2007-12" db="EMBL/GenBank/DDBJ databases">
        <title>Annotation of Entamoeba dispar SAW760.</title>
        <authorList>
            <person name="Lorenzi H."/>
            <person name="Inman J."/>
            <person name="Schobel S."/>
            <person name="Amedeo P."/>
            <person name="Caler E."/>
        </authorList>
    </citation>
    <scope>NUCLEOTIDE SEQUENCE [LARGE SCALE GENOMIC DNA]</scope>
    <source>
        <strain evidence="3">ATCC PRA-260 / SAW760</strain>
    </source>
</reference>
<feature type="chain" id="PRO_5012361611" evidence="1">
    <location>
        <begin position="16"/>
        <end position="236"/>
    </location>
</feature>
<keyword evidence="3" id="KW-1185">Reference proteome</keyword>
<dbReference type="Proteomes" id="UP000008076">
    <property type="component" value="Unassembled WGS sequence"/>
</dbReference>
<protein>
    <submittedName>
        <fullName evidence="2">Uncharacterized protein</fullName>
    </submittedName>
</protein>
<feature type="signal peptide" evidence="1">
    <location>
        <begin position="1"/>
        <end position="15"/>
    </location>
</feature>
<dbReference type="EMBL" id="DS550311">
    <property type="protein sequence ID" value="EDR23403.1"/>
    <property type="molecule type" value="Genomic_DNA"/>
</dbReference>
<dbReference type="VEuPathDB" id="AmoebaDB:EDI_063010"/>
<name>B0EPZ1_ENTDS</name>
<evidence type="ECO:0000313" key="3">
    <source>
        <dbReference type="Proteomes" id="UP000008076"/>
    </source>
</evidence>